<name>G5A435_PHYSP</name>
<accession>G5A435</accession>
<protein>
    <submittedName>
        <fullName evidence="2">Uncharacterized protein</fullName>
    </submittedName>
</protein>
<evidence type="ECO:0000313" key="3">
    <source>
        <dbReference type="Proteomes" id="UP000002640"/>
    </source>
</evidence>
<evidence type="ECO:0000256" key="1">
    <source>
        <dbReference type="SAM" id="MobiDB-lite"/>
    </source>
</evidence>
<dbReference type="EMBL" id="JH159159">
    <property type="protein sequence ID" value="EGZ09481.1"/>
    <property type="molecule type" value="Genomic_DNA"/>
</dbReference>
<organism evidence="2 3">
    <name type="scientific">Phytophthora sojae (strain P6497)</name>
    <name type="common">Soybean stem and root rot agent</name>
    <name type="synonym">Phytophthora megasperma f. sp. glycines</name>
    <dbReference type="NCBI Taxonomy" id="1094619"/>
    <lineage>
        <taxon>Eukaryota</taxon>
        <taxon>Sar</taxon>
        <taxon>Stramenopiles</taxon>
        <taxon>Oomycota</taxon>
        <taxon>Peronosporomycetes</taxon>
        <taxon>Peronosporales</taxon>
        <taxon>Peronosporaceae</taxon>
        <taxon>Phytophthora</taxon>
    </lineage>
</organism>
<evidence type="ECO:0000313" key="2">
    <source>
        <dbReference type="EMBL" id="EGZ09481.1"/>
    </source>
</evidence>
<gene>
    <name evidence="2" type="ORF">PHYSODRAFT_523610</name>
</gene>
<dbReference type="InParanoid" id="G5A435"/>
<proteinExistence type="predicted"/>
<feature type="compositionally biased region" description="Polar residues" evidence="1">
    <location>
        <begin position="157"/>
        <end position="170"/>
    </location>
</feature>
<dbReference type="Proteomes" id="UP000002640">
    <property type="component" value="Unassembled WGS sequence"/>
</dbReference>
<reference evidence="2 3" key="1">
    <citation type="journal article" date="2006" name="Science">
        <title>Phytophthora genome sequences uncover evolutionary origins and mechanisms of pathogenesis.</title>
        <authorList>
            <person name="Tyler B.M."/>
            <person name="Tripathy S."/>
            <person name="Zhang X."/>
            <person name="Dehal P."/>
            <person name="Jiang R.H."/>
            <person name="Aerts A."/>
            <person name="Arredondo F.D."/>
            <person name="Baxter L."/>
            <person name="Bensasson D."/>
            <person name="Beynon J.L."/>
            <person name="Chapman J."/>
            <person name="Damasceno C.M."/>
            <person name="Dorrance A.E."/>
            <person name="Dou D."/>
            <person name="Dickerman A.W."/>
            <person name="Dubchak I.L."/>
            <person name="Garbelotto M."/>
            <person name="Gijzen M."/>
            <person name="Gordon S.G."/>
            <person name="Govers F."/>
            <person name="Grunwald N.J."/>
            <person name="Huang W."/>
            <person name="Ivors K.L."/>
            <person name="Jones R.W."/>
            <person name="Kamoun S."/>
            <person name="Krampis K."/>
            <person name="Lamour K.H."/>
            <person name="Lee M.K."/>
            <person name="McDonald W.H."/>
            <person name="Medina M."/>
            <person name="Meijer H.J."/>
            <person name="Nordberg E.K."/>
            <person name="Maclean D.J."/>
            <person name="Ospina-Giraldo M.D."/>
            <person name="Morris P.F."/>
            <person name="Phuntumart V."/>
            <person name="Putnam N.H."/>
            <person name="Rash S."/>
            <person name="Rose J.K."/>
            <person name="Sakihama Y."/>
            <person name="Salamov A.A."/>
            <person name="Savidor A."/>
            <person name="Scheuring C.F."/>
            <person name="Smith B.M."/>
            <person name="Sobral B.W."/>
            <person name="Terry A."/>
            <person name="Torto-Alalibo T.A."/>
            <person name="Win J."/>
            <person name="Xu Z."/>
            <person name="Zhang H."/>
            <person name="Grigoriev I.V."/>
            <person name="Rokhsar D.S."/>
            <person name="Boore J.L."/>
        </authorList>
    </citation>
    <scope>NUCLEOTIDE SEQUENCE [LARGE SCALE GENOMIC DNA]</scope>
    <source>
        <strain evidence="2 3">P6497</strain>
    </source>
</reference>
<sequence>MIENRSSLDAFFEYVAQTGEFSDSTAEQPTAEHWLTIRCLVVLLRPFAEATDGLGGQKSLKNDKAFDPVIRSVGDEEYKYRVETWMQTIRRTYVKLFSEKLKDKLPDELLWISALDPRSAEFKYLSRDEASLARTKLKMAVFQMAKEMSEAKEFQSRHGQISNRSTPQSSAKKDNLAWLMDVFSGGTEECKTEELSADDEKLQEKCESELTLYLSDAHGTPVTTSPLEW</sequence>
<feature type="region of interest" description="Disordered" evidence="1">
    <location>
        <begin position="153"/>
        <end position="172"/>
    </location>
</feature>
<dbReference type="RefSeq" id="XP_009534342.1">
    <property type="nucleotide sequence ID" value="XM_009536047.1"/>
</dbReference>
<keyword evidence="3" id="KW-1185">Reference proteome</keyword>
<dbReference type="AlphaFoldDB" id="G5A435"/>
<dbReference type="OMA" id="RVETLMH"/>
<dbReference type="GeneID" id="20660682"/>
<dbReference type="KEGG" id="psoj:PHYSODRAFT_523610"/>